<protein>
    <submittedName>
        <fullName evidence="8">Purple acid phosphatase 22-like protein</fullName>
    </submittedName>
</protein>
<evidence type="ECO:0000256" key="3">
    <source>
        <dbReference type="SAM" id="MobiDB-lite"/>
    </source>
</evidence>
<evidence type="ECO:0000256" key="4">
    <source>
        <dbReference type="SAM" id="Phobius"/>
    </source>
</evidence>
<dbReference type="InterPro" id="IPR039331">
    <property type="entry name" value="PAPs-like"/>
</dbReference>
<accession>A0A0M0J3Q9</accession>
<dbReference type="InterPro" id="IPR025733">
    <property type="entry name" value="PAPs_C"/>
</dbReference>
<feature type="signal peptide" evidence="5">
    <location>
        <begin position="1"/>
        <end position="23"/>
    </location>
</feature>
<keyword evidence="9" id="KW-1185">Reference proteome</keyword>
<dbReference type="InterPro" id="IPR004843">
    <property type="entry name" value="Calcineurin-like_PHP"/>
</dbReference>
<evidence type="ECO:0000256" key="2">
    <source>
        <dbReference type="ARBA" id="ARBA00023180"/>
    </source>
</evidence>
<dbReference type="Gene3D" id="3.60.21.10">
    <property type="match status" value="2"/>
</dbReference>
<feature type="region of interest" description="Disordered" evidence="3">
    <location>
        <begin position="378"/>
        <end position="397"/>
    </location>
</feature>
<dbReference type="SUPFAM" id="SSF56300">
    <property type="entry name" value="Metallo-dependent phosphatases"/>
    <property type="match status" value="1"/>
</dbReference>
<keyword evidence="4" id="KW-1133">Transmembrane helix</keyword>
<dbReference type="InterPro" id="IPR029052">
    <property type="entry name" value="Metallo-depent_PP-like"/>
</dbReference>
<gene>
    <name evidence="8" type="ORF">Ctob_000438</name>
</gene>
<organism evidence="8 9">
    <name type="scientific">Chrysochromulina tobinii</name>
    <dbReference type="NCBI Taxonomy" id="1460289"/>
    <lineage>
        <taxon>Eukaryota</taxon>
        <taxon>Haptista</taxon>
        <taxon>Haptophyta</taxon>
        <taxon>Prymnesiophyceae</taxon>
        <taxon>Prymnesiales</taxon>
        <taxon>Chrysochromulinaceae</taxon>
        <taxon>Chrysochromulina</taxon>
    </lineage>
</organism>
<feature type="transmembrane region" description="Helical" evidence="4">
    <location>
        <begin position="355"/>
        <end position="376"/>
    </location>
</feature>
<evidence type="ECO:0000313" key="8">
    <source>
        <dbReference type="EMBL" id="KOO20937.1"/>
    </source>
</evidence>
<sequence length="397" mass="42979">MIYATPLICTATLSGLLAGRTYGYRVAGHTRDYSFTMPPDPTSGEGTYPFSVGLTADLGQTRASRANVELLRRRAETVGVGVVLLAGDLSYADGWLPRWDTYGRMMEPLAAAVPVMTTAGNHELGSDVGPVHLISLCSYAATAPGSLQHRWLRRDLARIDRSMTPWVIVMMHAPWYNTNSGHKGEAELMRQHMEADLYEAGVDLVLSGHVHAYERTLPVYRGLVDECGPVYLNLGDGGNYEGAYMPWLPSQPSWSAFRQATFGVGLLTIVNQSHAWYNWSRSSCMSANGTGANGDPSLAHINLDAESCMSRSSSKTDNAEDPYANQDGAWIMRSSATRQRCIEQYNATIHGHGRLIFVALLALGFGAAIGATSAVFSPTSPCENDQHTTPSGSLPSV</sequence>
<dbReference type="InterPro" id="IPR041792">
    <property type="entry name" value="MPP_PAP"/>
</dbReference>
<dbReference type="GO" id="GO:0003993">
    <property type="term" value="F:acid phosphatase activity"/>
    <property type="evidence" value="ECO:0007669"/>
    <property type="project" value="InterPro"/>
</dbReference>
<evidence type="ECO:0000256" key="5">
    <source>
        <dbReference type="SAM" id="SignalP"/>
    </source>
</evidence>
<dbReference type="EMBL" id="JWZX01003401">
    <property type="protein sequence ID" value="KOO20937.1"/>
    <property type="molecule type" value="Genomic_DNA"/>
</dbReference>
<dbReference type="Pfam" id="PF14008">
    <property type="entry name" value="Metallophos_C"/>
    <property type="match status" value="1"/>
</dbReference>
<dbReference type="CDD" id="cd00839">
    <property type="entry name" value="MPP_PAPs"/>
    <property type="match status" value="1"/>
</dbReference>
<proteinExistence type="predicted"/>
<dbReference type="AlphaFoldDB" id="A0A0M0J3Q9"/>
<keyword evidence="1 5" id="KW-0732">Signal</keyword>
<keyword evidence="4" id="KW-0472">Membrane</keyword>
<feature type="domain" description="Calcineurin-like phosphoesterase" evidence="6">
    <location>
        <begin position="52"/>
        <end position="213"/>
    </location>
</feature>
<dbReference type="Proteomes" id="UP000037460">
    <property type="component" value="Unassembled WGS sequence"/>
</dbReference>
<dbReference type="Pfam" id="PF00149">
    <property type="entry name" value="Metallophos"/>
    <property type="match status" value="1"/>
</dbReference>
<evidence type="ECO:0000259" key="6">
    <source>
        <dbReference type="Pfam" id="PF00149"/>
    </source>
</evidence>
<comment type="caution">
    <text evidence="8">The sequence shown here is derived from an EMBL/GenBank/DDBJ whole genome shotgun (WGS) entry which is preliminary data.</text>
</comment>
<reference evidence="9" key="1">
    <citation type="journal article" date="2015" name="PLoS Genet.">
        <title>Genome Sequence and Transcriptome Analyses of Chrysochromulina tobin: Metabolic Tools for Enhanced Algal Fitness in the Prominent Order Prymnesiales (Haptophyceae).</title>
        <authorList>
            <person name="Hovde B.T."/>
            <person name="Deodato C.R."/>
            <person name="Hunsperger H.M."/>
            <person name="Ryken S.A."/>
            <person name="Yost W."/>
            <person name="Jha R.K."/>
            <person name="Patterson J."/>
            <person name="Monnat R.J. Jr."/>
            <person name="Barlow S.B."/>
            <person name="Starkenburg S.R."/>
            <person name="Cattolico R.A."/>
        </authorList>
    </citation>
    <scope>NUCLEOTIDE SEQUENCE</scope>
    <source>
        <strain evidence="9">CCMP291</strain>
    </source>
</reference>
<evidence type="ECO:0000259" key="7">
    <source>
        <dbReference type="Pfam" id="PF14008"/>
    </source>
</evidence>
<feature type="chain" id="PRO_5005601473" evidence="5">
    <location>
        <begin position="24"/>
        <end position="397"/>
    </location>
</feature>
<dbReference type="PANTHER" id="PTHR22953">
    <property type="entry name" value="ACID PHOSPHATASE RELATED"/>
    <property type="match status" value="1"/>
</dbReference>
<name>A0A0M0J3Q9_9EUKA</name>
<evidence type="ECO:0000256" key="1">
    <source>
        <dbReference type="ARBA" id="ARBA00022729"/>
    </source>
</evidence>
<dbReference type="OrthoDB" id="45007at2759"/>
<dbReference type="PANTHER" id="PTHR22953:SF153">
    <property type="entry name" value="PURPLE ACID PHOSPHATASE"/>
    <property type="match status" value="1"/>
</dbReference>
<keyword evidence="2" id="KW-0325">Glycoprotein</keyword>
<keyword evidence="4" id="KW-0812">Transmembrane</keyword>
<evidence type="ECO:0000313" key="9">
    <source>
        <dbReference type="Proteomes" id="UP000037460"/>
    </source>
</evidence>
<feature type="domain" description="Purple acid phosphatase C-terminal" evidence="7">
    <location>
        <begin position="228"/>
        <end position="283"/>
    </location>
</feature>